<gene>
    <name evidence="6" type="ORF">PCE31107_00102</name>
</gene>
<dbReference type="GO" id="GO:0000976">
    <property type="term" value="F:transcription cis-regulatory region binding"/>
    <property type="evidence" value="ECO:0007669"/>
    <property type="project" value="TreeGrafter"/>
</dbReference>
<dbReference type="PANTHER" id="PTHR30126:SF77">
    <property type="entry name" value="TRANSCRIPTIONAL REGULATORY PROTEIN"/>
    <property type="match status" value="1"/>
</dbReference>
<dbReference type="GO" id="GO:0003700">
    <property type="term" value="F:DNA-binding transcription factor activity"/>
    <property type="evidence" value="ECO:0007669"/>
    <property type="project" value="InterPro"/>
</dbReference>
<dbReference type="Proteomes" id="UP000396788">
    <property type="component" value="Unassembled WGS sequence"/>
</dbReference>
<dbReference type="InterPro" id="IPR000847">
    <property type="entry name" value="LysR_HTH_N"/>
</dbReference>
<dbReference type="AlphaFoldDB" id="A0A5E4REN3"/>
<dbReference type="Gene3D" id="3.40.190.10">
    <property type="entry name" value="Periplasmic binding protein-like II"/>
    <property type="match status" value="2"/>
</dbReference>
<keyword evidence="2" id="KW-0805">Transcription regulation</keyword>
<evidence type="ECO:0000256" key="4">
    <source>
        <dbReference type="ARBA" id="ARBA00023163"/>
    </source>
</evidence>
<dbReference type="Pfam" id="PF03466">
    <property type="entry name" value="LysR_substrate"/>
    <property type="match status" value="1"/>
</dbReference>
<dbReference type="Gene3D" id="1.10.10.10">
    <property type="entry name" value="Winged helix-like DNA-binding domain superfamily/Winged helix DNA-binding domain"/>
    <property type="match status" value="1"/>
</dbReference>
<keyword evidence="3" id="KW-0238">DNA-binding</keyword>
<protein>
    <submittedName>
        <fullName evidence="6">LysR family transcriptional regulator</fullName>
    </submittedName>
</protein>
<reference evidence="6 7" key="1">
    <citation type="submission" date="2019-08" db="EMBL/GenBank/DDBJ databases">
        <authorList>
            <person name="Peeters C."/>
        </authorList>
    </citation>
    <scope>NUCLEOTIDE SEQUENCE [LARGE SCALE GENOMIC DNA]</scope>
    <source>
        <strain evidence="6 7">LMG 31107</strain>
    </source>
</reference>
<dbReference type="PROSITE" id="PS50931">
    <property type="entry name" value="HTH_LYSR"/>
    <property type="match status" value="1"/>
</dbReference>
<dbReference type="InterPro" id="IPR036390">
    <property type="entry name" value="WH_DNA-bd_sf"/>
</dbReference>
<proteinExistence type="inferred from homology"/>
<sequence length="313" mass="34738">MITFKQIEALYWANKLGTHAAAAERLHTTQSAVSKRIAEVEEFLGATLFDRSGRTMQLTAKGREVLELGEEILQLRDRLLERMGKPVDVVRRYRIGVTELIGLTWLPKLVQEMRETYPLVSIEPEIDLSTALTVKLQRAEIDLAIIPLTATGPGFTAVPLDTMALQWMCSPSLVDTSRTLALNEIAQHPILMQIDTSGVDAVFDRWFQTKGLAIRRMYAGNSLNALSALTVAGFGVSYLPDLYFDDLVQQGLLKRMPADEPLPTVRYYAVYRNDGPVAFNADIASLAQRLCDFRKPTFQPAQPPSAPTSPSAS</sequence>
<dbReference type="Pfam" id="PF00126">
    <property type="entry name" value="HTH_1"/>
    <property type="match status" value="1"/>
</dbReference>
<dbReference type="SUPFAM" id="SSF46785">
    <property type="entry name" value="Winged helix' DNA-binding domain"/>
    <property type="match status" value="1"/>
</dbReference>
<evidence type="ECO:0000256" key="2">
    <source>
        <dbReference type="ARBA" id="ARBA00023015"/>
    </source>
</evidence>
<feature type="domain" description="HTH lysR-type" evidence="5">
    <location>
        <begin position="2"/>
        <end position="59"/>
    </location>
</feature>
<dbReference type="InterPro" id="IPR005119">
    <property type="entry name" value="LysR_subst-bd"/>
</dbReference>
<comment type="similarity">
    <text evidence="1">Belongs to the LysR transcriptional regulatory family.</text>
</comment>
<dbReference type="InterPro" id="IPR036388">
    <property type="entry name" value="WH-like_DNA-bd_sf"/>
</dbReference>
<dbReference type="PANTHER" id="PTHR30126">
    <property type="entry name" value="HTH-TYPE TRANSCRIPTIONAL REGULATOR"/>
    <property type="match status" value="1"/>
</dbReference>
<evidence type="ECO:0000313" key="7">
    <source>
        <dbReference type="Proteomes" id="UP000396788"/>
    </source>
</evidence>
<keyword evidence="4" id="KW-0804">Transcription</keyword>
<evidence type="ECO:0000256" key="1">
    <source>
        <dbReference type="ARBA" id="ARBA00009437"/>
    </source>
</evidence>
<name>A0A5E4REN3_9BURK</name>
<evidence type="ECO:0000259" key="5">
    <source>
        <dbReference type="PROSITE" id="PS50931"/>
    </source>
</evidence>
<evidence type="ECO:0000256" key="3">
    <source>
        <dbReference type="ARBA" id="ARBA00023125"/>
    </source>
</evidence>
<dbReference type="EMBL" id="CABPRY010000001">
    <property type="protein sequence ID" value="VVD60982.1"/>
    <property type="molecule type" value="Genomic_DNA"/>
</dbReference>
<dbReference type="CDD" id="cd05466">
    <property type="entry name" value="PBP2_LTTR_substrate"/>
    <property type="match status" value="1"/>
</dbReference>
<dbReference type="PRINTS" id="PR00039">
    <property type="entry name" value="HTHLYSR"/>
</dbReference>
<evidence type="ECO:0000313" key="6">
    <source>
        <dbReference type="EMBL" id="VVD60982.1"/>
    </source>
</evidence>
<dbReference type="RefSeq" id="WP_130024400.1">
    <property type="nucleotide sequence ID" value="NZ_CABPRY010000001.1"/>
</dbReference>
<accession>A0A5E4REN3</accession>
<organism evidence="6 7">
    <name type="scientific">Pandoraea cepalis</name>
    <dbReference type="NCBI Taxonomy" id="2508294"/>
    <lineage>
        <taxon>Bacteria</taxon>
        <taxon>Pseudomonadati</taxon>
        <taxon>Pseudomonadota</taxon>
        <taxon>Betaproteobacteria</taxon>
        <taxon>Burkholderiales</taxon>
        <taxon>Burkholderiaceae</taxon>
        <taxon>Pandoraea</taxon>
    </lineage>
</organism>
<dbReference type="SUPFAM" id="SSF53850">
    <property type="entry name" value="Periplasmic binding protein-like II"/>
    <property type="match status" value="1"/>
</dbReference>